<dbReference type="Proteomes" id="UP001564626">
    <property type="component" value="Unassembled WGS sequence"/>
</dbReference>
<gene>
    <name evidence="2" type="ORF">AB8O55_24765</name>
</gene>
<feature type="compositionally biased region" description="Low complexity" evidence="1">
    <location>
        <begin position="321"/>
        <end position="340"/>
    </location>
</feature>
<feature type="region of interest" description="Disordered" evidence="1">
    <location>
        <begin position="312"/>
        <end position="340"/>
    </location>
</feature>
<keyword evidence="3" id="KW-1185">Reference proteome</keyword>
<name>A0ABV4CNG6_9PSEU</name>
<feature type="region of interest" description="Disordered" evidence="1">
    <location>
        <begin position="98"/>
        <end position="127"/>
    </location>
</feature>
<sequence length="340" mass="37634">MAALLRAGDLRAARAQWLETLTSADEVECVALIECGRILVNYPRTAVEQLRAYWHRTRDERVRAVIVACAPRPGESPQRPEPQPDRAPRWDRRAIEQARHRAGGPVRTEVRPELRRTRRKARPESRTVAEYAATRAEVDDAPQRGTQPDGYALDYDTAAVYPVMRDRERPDPRRSAVREGRPCVALGCNLMPSAADRTHRDGLCQECRELDRPGVEVPESATRAQMIEALCAYIHQHYPRALDHLRREWSRYSNAADRATVAAWVEAHTDPDAEPPAAPALAGCQTCGDDRSPRDLRHLAADDGQCAGCRALESDPAPAVTPSATADEPATEAEPVALAA</sequence>
<accession>A0ABV4CNG6</accession>
<protein>
    <submittedName>
        <fullName evidence="2">Uncharacterized protein</fullName>
    </submittedName>
</protein>
<evidence type="ECO:0000256" key="1">
    <source>
        <dbReference type="SAM" id="MobiDB-lite"/>
    </source>
</evidence>
<evidence type="ECO:0000313" key="3">
    <source>
        <dbReference type="Proteomes" id="UP001564626"/>
    </source>
</evidence>
<dbReference type="EMBL" id="JBGEHV010000061">
    <property type="protein sequence ID" value="MEY8042631.1"/>
    <property type="molecule type" value="Genomic_DNA"/>
</dbReference>
<organism evidence="2 3">
    <name type="scientific">Saccharopolyspora cebuensis</name>
    <dbReference type="NCBI Taxonomy" id="418759"/>
    <lineage>
        <taxon>Bacteria</taxon>
        <taxon>Bacillati</taxon>
        <taxon>Actinomycetota</taxon>
        <taxon>Actinomycetes</taxon>
        <taxon>Pseudonocardiales</taxon>
        <taxon>Pseudonocardiaceae</taxon>
        <taxon>Saccharopolyspora</taxon>
    </lineage>
</organism>
<proteinExistence type="predicted"/>
<comment type="caution">
    <text evidence="2">The sequence shown here is derived from an EMBL/GenBank/DDBJ whole genome shotgun (WGS) entry which is preliminary data.</text>
</comment>
<dbReference type="RefSeq" id="WP_369775483.1">
    <property type="nucleotide sequence ID" value="NZ_JBGEHV010000061.1"/>
</dbReference>
<evidence type="ECO:0000313" key="2">
    <source>
        <dbReference type="EMBL" id="MEY8042631.1"/>
    </source>
</evidence>
<feature type="region of interest" description="Disordered" evidence="1">
    <location>
        <begin position="70"/>
        <end position="89"/>
    </location>
</feature>
<reference evidence="2 3" key="1">
    <citation type="submission" date="2024-08" db="EMBL/GenBank/DDBJ databases">
        <title>Genome mining of Saccharopolyspora cebuensis PGLac3 from Nigerian medicinal plant.</title>
        <authorList>
            <person name="Ezeobiora C.E."/>
            <person name="Igbokwe N.H."/>
            <person name="Amin D.H."/>
            <person name="Mendie U.E."/>
        </authorList>
    </citation>
    <scope>NUCLEOTIDE SEQUENCE [LARGE SCALE GENOMIC DNA]</scope>
    <source>
        <strain evidence="2 3">PGLac3</strain>
    </source>
</reference>